<dbReference type="AlphaFoldDB" id="A0A383EL46"/>
<keyword evidence="3" id="KW-1133">Transmembrane helix</keyword>
<reference evidence="6" key="1">
    <citation type="submission" date="2018-05" db="EMBL/GenBank/DDBJ databases">
        <authorList>
            <person name="Lanie J.A."/>
            <person name="Ng W.-L."/>
            <person name="Kazmierczak K.M."/>
            <person name="Andrzejewski T.M."/>
            <person name="Davidsen T.M."/>
            <person name="Wayne K.J."/>
            <person name="Tettelin H."/>
            <person name="Glass J.I."/>
            <person name="Rusch D."/>
            <person name="Podicherti R."/>
            <person name="Tsui H.-C.T."/>
            <person name="Winkler M.E."/>
        </authorList>
    </citation>
    <scope>NUCLEOTIDE SEQUENCE</scope>
</reference>
<dbReference type="Pfam" id="PF04101">
    <property type="entry name" value="Glyco_tran_28_C"/>
    <property type="match status" value="1"/>
</dbReference>
<dbReference type="Gene3D" id="3.40.50.2000">
    <property type="entry name" value="Glycogen Phosphorylase B"/>
    <property type="match status" value="1"/>
</dbReference>
<evidence type="ECO:0000259" key="4">
    <source>
        <dbReference type="Pfam" id="PF03033"/>
    </source>
</evidence>
<dbReference type="InterPro" id="IPR004276">
    <property type="entry name" value="GlycoTrans_28_N"/>
</dbReference>
<evidence type="ECO:0000256" key="1">
    <source>
        <dbReference type="ARBA" id="ARBA00022676"/>
    </source>
</evidence>
<keyword evidence="1" id="KW-0328">Glycosyltransferase</keyword>
<evidence type="ECO:0000256" key="2">
    <source>
        <dbReference type="ARBA" id="ARBA00022679"/>
    </source>
</evidence>
<evidence type="ECO:0000259" key="5">
    <source>
        <dbReference type="Pfam" id="PF04101"/>
    </source>
</evidence>
<keyword evidence="3" id="KW-0812">Transmembrane</keyword>
<proteinExistence type="predicted"/>
<sequence length="214" mass="23589">MIKIRPVVVLGMGGFASGPGGIAAWLMRIPLLIHEQNAIAGLTNRLLAPFASSIMTAFPKVFKKSSKVIMTGNPTREDIHNISKPEQRYVNRKPKLLKILVLGGSQGAEKLNKIVPETLCNFNDNCIVKVKHQCGEKHFSNTQKTYRNYNIPAEVFPFIEDIVSAYMWADIVICRAGASTISELAACGIASVLIPFPFAVDNHQVKNAEYLVHN</sequence>
<dbReference type="SUPFAM" id="SSF53756">
    <property type="entry name" value="UDP-Glycosyltransferase/glycogen phosphorylase"/>
    <property type="match status" value="1"/>
</dbReference>
<dbReference type="Pfam" id="PF03033">
    <property type="entry name" value="Glyco_transf_28"/>
    <property type="match status" value="1"/>
</dbReference>
<gene>
    <name evidence="6" type="ORF">METZ01_LOCUS510315</name>
</gene>
<evidence type="ECO:0000313" key="6">
    <source>
        <dbReference type="EMBL" id="SVE57461.1"/>
    </source>
</evidence>
<keyword evidence="3" id="KW-0472">Membrane</keyword>
<dbReference type="InterPro" id="IPR007235">
    <property type="entry name" value="Glyco_trans_28_C"/>
</dbReference>
<feature type="domain" description="Glycosyl transferase family 28 C-terminal" evidence="5">
    <location>
        <begin position="99"/>
        <end position="213"/>
    </location>
</feature>
<feature type="domain" description="Glycosyltransferase family 28 N-terminal" evidence="4">
    <location>
        <begin position="2"/>
        <end position="55"/>
    </location>
</feature>
<organism evidence="6">
    <name type="scientific">marine metagenome</name>
    <dbReference type="NCBI Taxonomy" id="408172"/>
    <lineage>
        <taxon>unclassified sequences</taxon>
        <taxon>metagenomes</taxon>
        <taxon>ecological metagenomes</taxon>
    </lineage>
</organism>
<dbReference type="GO" id="GO:0005975">
    <property type="term" value="P:carbohydrate metabolic process"/>
    <property type="evidence" value="ECO:0007669"/>
    <property type="project" value="InterPro"/>
</dbReference>
<evidence type="ECO:0008006" key="7">
    <source>
        <dbReference type="Google" id="ProtNLM"/>
    </source>
</evidence>
<dbReference type="PANTHER" id="PTHR21015:SF22">
    <property type="entry name" value="GLYCOSYLTRANSFERASE"/>
    <property type="match status" value="1"/>
</dbReference>
<name>A0A383EL46_9ZZZZ</name>
<feature type="non-terminal residue" evidence="6">
    <location>
        <position position="214"/>
    </location>
</feature>
<keyword evidence="2" id="KW-0808">Transferase</keyword>
<evidence type="ECO:0000256" key="3">
    <source>
        <dbReference type="SAM" id="Phobius"/>
    </source>
</evidence>
<dbReference type="GO" id="GO:0050511">
    <property type="term" value="F:undecaprenyldiphospho-muramoylpentapeptide beta-N-acetylglucosaminyltransferase activity"/>
    <property type="evidence" value="ECO:0007669"/>
    <property type="project" value="TreeGrafter"/>
</dbReference>
<dbReference type="EMBL" id="UINC01226816">
    <property type="protein sequence ID" value="SVE57461.1"/>
    <property type="molecule type" value="Genomic_DNA"/>
</dbReference>
<protein>
    <recommendedName>
        <fullName evidence="7">Glycosyl transferase family 28 C-terminal domain-containing protein</fullName>
    </recommendedName>
</protein>
<feature type="transmembrane region" description="Helical" evidence="3">
    <location>
        <begin position="7"/>
        <end position="26"/>
    </location>
</feature>
<accession>A0A383EL46</accession>
<dbReference type="CDD" id="cd03785">
    <property type="entry name" value="GT28_MurG"/>
    <property type="match status" value="1"/>
</dbReference>
<dbReference type="PANTHER" id="PTHR21015">
    <property type="entry name" value="UDP-N-ACETYLGLUCOSAMINE--N-ACETYLMURAMYL-(PENTAPEPTIDE) PYROPHOSPHORYL-UNDECAPRENOL N-ACETYLGLUCOSAMINE TRANSFERASE 1"/>
    <property type="match status" value="1"/>
</dbReference>